<feature type="non-terminal residue" evidence="3">
    <location>
        <position position="1"/>
    </location>
</feature>
<proteinExistence type="predicted"/>
<keyword evidence="1" id="KW-0472">Membrane</keyword>
<dbReference type="PANTHER" id="PTHR36124">
    <property type="match status" value="1"/>
</dbReference>
<feature type="transmembrane region" description="Helical" evidence="1">
    <location>
        <begin position="20"/>
        <end position="41"/>
    </location>
</feature>
<dbReference type="PANTHER" id="PTHR36124:SF1">
    <property type="entry name" value="ER-BOUND OXYGENASE MPAB_MPAB'_RUBBER OXYGENASE CATALYTIC DOMAIN-CONTAINING PROTEIN"/>
    <property type="match status" value="1"/>
</dbReference>
<gene>
    <name evidence="3" type="ORF">H1R20_g7655</name>
</gene>
<keyword evidence="4" id="KW-1185">Reference proteome</keyword>
<accession>A0A9W8JEI3</accession>
<dbReference type="Pfam" id="PF09995">
    <property type="entry name" value="MPAB_Lcp_cat"/>
    <property type="match status" value="1"/>
</dbReference>
<keyword evidence="1" id="KW-1133">Transmembrane helix</keyword>
<organism evidence="3 4">
    <name type="scientific">Candolleomyces eurysporus</name>
    <dbReference type="NCBI Taxonomy" id="2828524"/>
    <lineage>
        <taxon>Eukaryota</taxon>
        <taxon>Fungi</taxon>
        <taxon>Dikarya</taxon>
        <taxon>Basidiomycota</taxon>
        <taxon>Agaricomycotina</taxon>
        <taxon>Agaricomycetes</taxon>
        <taxon>Agaricomycetidae</taxon>
        <taxon>Agaricales</taxon>
        <taxon>Agaricineae</taxon>
        <taxon>Psathyrellaceae</taxon>
        <taxon>Candolleomyces</taxon>
    </lineage>
</organism>
<comment type="caution">
    <text evidence="3">The sequence shown here is derived from an EMBL/GenBank/DDBJ whole genome shotgun (WGS) entry which is preliminary data.</text>
</comment>
<dbReference type="GO" id="GO:0016491">
    <property type="term" value="F:oxidoreductase activity"/>
    <property type="evidence" value="ECO:0007669"/>
    <property type="project" value="InterPro"/>
</dbReference>
<dbReference type="AlphaFoldDB" id="A0A9W8JEI3"/>
<reference evidence="3" key="1">
    <citation type="submission" date="2022-06" db="EMBL/GenBank/DDBJ databases">
        <title>Genome Sequence of Candolleomyces eurysporus.</title>
        <authorList>
            <person name="Buettner E."/>
        </authorList>
    </citation>
    <scope>NUCLEOTIDE SEQUENCE</scope>
    <source>
        <strain evidence="3">VTCC 930004</strain>
    </source>
</reference>
<dbReference type="Proteomes" id="UP001140091">
    <property type="component" value="Unassembled WGS sequence"/>
</dbReference>
<keyword evidence="1" id="KW-0812">Transmembrane</keyword>
<sequence>MDNILRLLHLVLDKLNSDPVILRASIGFLAVTSYLCLVRCLRWRRYHDIHRKYEKKWREGVLTPAEAQEIRLLSSFYDCPMLLHKAVAFALFKTYAIPSISKLLLSTKELSSSERMPKRFADTEILIATFVGCPISGSHDTTAPPDPTKPAEDPRAAIALARMNFIHSKYKISNDDYLYTLSLFILEPARWADLYSWRSLSQMEQEAFFIFYADVGRKMGITDIPETLEELKAWSEAYEEVYMVPAETNNLVAGYTVAELLYAVPKKFGMKAFAERVVIALLEERVRIAMLYKSVPWYKEEPKGRLSYVFAKLAVMLGIYAAMPGPQFRSQGYRLEEVGPQQFEGAGVEEVFNNAEKFQGCPIVAPWRPATALRSEVVDRSHS</sequence>
<evidence type="ECO:0000256" key="1">
    <source>
        <dbReference type="SAM" id="Phobius"/>
    </source>
</evidence>
<evidence type="ECO:0000313" key="3">
    <source>
        <dbReference type="EMBL" id="KAJ2929425.1"/>
    </source>
</evidence>
<feature type="domain" description="ER-bound oxygenase mpaB/mpaB'/Rubber oxygenase catalytic" evidence="2">
    <location>
        <begin position="172"/>
        <end position="293"/>
    </location>
</feature>
<name>A0A9W8JEI3_9AGAR</name>
<dbReference type="OrthoDB" id="545169at2759"/>
<protein>
    <recommendedName>
        <fullName evidence="2">ER-bound oxygenase mpaB/mpaB'/Rubber oxygenase catalytic domain-containing protein</fullName>
    </recommendedName>
</protein>
<dbReference type="InterPro" id="IPR046366">
    <property type="entry name" value="MPAB"/>
</dbReference>
<evidence type="ECO:0000313" key="4">
    <source>
        <dbReference type="Proteomes" id="UP001140091"/>
    </source>
</evidence>
<evidence type="ECO:0000259" key="2">
    <source>
        <dbReference type="Pfam" id="PF09995"/>
    </source>
</evidence>
<dbReference type="EMBL" id="JANBPK010000874">
    <property type="protein sequence ID" value="KAJ2929425.1"/>
    <property type="molecule type" value="Genomic_DNA"/>
</dbReference>
<dbReference type="InterPro" id="IPR018713">
    <property type="entry name" value="MPAB/Lcp_cat_dom"/>
</dbReference>